<dbReference type="Proteomes" id="UP000317715">
    <property type="component" value="Unassembled WGS sequence"/>
</dbReference>
<proteinExistence type="predicted"/>
<comment type="caution">
    <text evidence="1">The sequence shown here is derived from an EMBL/GenBank/DDBJ whole genome shotgun (WGS) entry which is preliminary data.</text>
</comment>
<accession>A0A4Y3N8B4</accession>
<dbReference type="InterPro" id="IPR042099">
    <property type="entry name" value="ANL_N_sf"/>
</dbReference>
<dbReference type="Gene3D" id="3.40.50.12780">
    <property type="entry name" value="N-terminal domain of ligase-like"/>
    <property type="match status" value="1"/>
</dbReference>
<gene>
    <name evidence="1" type="ORF">AAU01_05470</name>
</gene>
<dbReference type="SUPFAM" id="SSF56801">
    <property type="entry name" value="Acetyl-CoA synthetase-like"/>
    <property type="match status" value="1"/>
</dbReference>
<dbReference type="PANTHER" id="PTHR36932:SF1">
    <property type="entry name" value="CAPSULAR POLYSACCHARIDE BIOSYNTHESIS PROTEIN"/>
    <property type="match status" value="1"/>
</dbReference>
<sequence length="442" mass="48722">MLGLVAQWLPPKLRYGQDFVVASESIARALGSPQVARASQLELLRTLLLRARDVPAYSSDPRYSMLNSSVDDPAKVLASLPILYKDDFRGRPEEFLATGLDMVDKVTTSGSSGEPAVFYLDRRRAASEWAYVCHAWGESGYKPGNWRTVIRGVHLGGRPPRRWKRSRATSELMLSAMGLDEATSAHYWELTKQNRIRFIHGYPSAIAALAKAAIADDSNFRLSVQGIFPVSEGTLPHQQALIQNAFPNATFLPSYGLSERVAMARYNPQKDTYSFYPLYGYVELLDDLDRPVAVGERGRVIATGLRLTAMPLLRYDTGDTAELVEVSTGGLEIRDIRGRRAQEHLVTESGGTVSIAALNLHSAIYEKIFAFRIRQFEAGKAEVLVVPAIGATPEDVQGFGSELQKSCLDLIKFTTSSVASLPPTPNAKIRLIEQHIPSAVKK</sequence>
<name>A0A4Y3N8B4_PAEAU</name>
<evidence type="ECO:0008006" key="3">
    <source>
        <dbReference type="Google" id="ProtNLM"/>
    </source>
</evidence>
<dbReference type="PANTHER" id="PTHR36932">
    <property type="entry name" value="CAPSULAR POLYSACCHARIDE BIOSYNTHESIS PROTEIN"/>
    <property type="match status" value="1"/>
</dbReference>
<keyword evidence="2" id="KW-1185">Reference proteome</keyword>
<evidence type="ECO:0000313" key="1">
    <source>
        <dbReference type="EMBL" id="GEB17792.1"/>
    </source>
</evidence>
<evidence type="ECO:0000313" key="2">
    <source>
        <dbReference type="Proteomes" id="UP000317715"/>
    </source>
</evidence>
<dbReference type="EMBL" id="BJMD01000002">
    <property type="protein sequence ID" value="GEB17792.1"/>
    <property type="molecule type" value="Genomic_DNA"/>
</dbReference>
<protein>
    <recommendedName>
        <fullName evidence="3">Coenzyme F390 synthetase</fullName>
    </recommendedName>
</protein>
<reference evidence="1 2" key="1">
    <citation type="submission" date="2019-06" db="EMBL/GenBank/DDBJ databases">
        <title>Whole genome shotgun sequence of Paenarthrobacter aurescens NBRC 12136.</title>
        <authorList>
            <person name="Hosoyama A."/>
            <person name="Uohara A."/>
            <person name="Ohji S."/>
            <person name="Ichikawa N."/>
        </authorList>
    </citation>
    <scope>NUCLEOTIDE SEQUENCE [LARGE SCALE GENOMIC DNA]</scope>
    <source>
        <strain evidence="1 2">NBRC 12136</strain>
    </source>
</reference>
<dbReference type="InterPro" id="IPR053158">
    <property type="entry name" value="CapK_Type1_Caps_Biosynth"/>
</dbReference>
<dbReference type="AlphaFoldDB" id="A0A4Y3N8B4"/>
<organism evidence="1 2">
    <name type="scientific">Paenarthrobacter aurescens</name>
    <name type="common">Arthrobacter aurescens</name>
    <dbReference type="NCBI Taxonomy" id="43663"/>
    <lineage>
        <taxon>Bacteria</taxon>
        <taxon>Bacillati</taxon>
        <taxon>Actinomycetota</taxon>
        <taxon>Actinomycetes</taxon>
        <taxon>Micrococcales</taxon>
        <taxon>Micrococcaceae</taxon>
        <taxon>Paenarthrobacter</taxon>
    </lineage>
</organism>